<dbReference type="HOGENOM" id="CLU_3142831_0_0_1"/>
<organism evidence="1 2">
    <name type="scientific">Botryotinia fuckeliana (strain T4)</name>
    <name type="common">Noble rot fungus</name>
    <name type="synonym">Botrytis cinerea</name>
    <dbReference type="NCBI Taxonomy" id="999810"/>
    <lineage>
        <taxon>Eukaryota</taxon>
        <taxon>Fungi</taxon>
        <taxon>Dikarya</taxon>
        <taxon>Ascomycota</taxon>
        <taxon>Pezizomycotina</taxon>
        <taxon>Leotiomycetes</taxon>
        <taxon>Helotiales</taxon>
        <taxon>Sclerotiniaceae</taxon>
        <taxon>Botrytis</taxon>
    </lineage>
</organism>
<dbReference type="EMBL" id="FQ790267">
    <property type="protein sequence ID" value="CCD43947.1"/>
    <property type="molecule type" value="Genomic_DNA"/>
</dbReference>
<protein>
    <submittedName>
        <fullName evidence="1">Uncharacterized protein</fullName>
    </submittedName>
</protein>
<dbReference type="InParanoid" id="G2XTX7"/>
<sequence length="49" mass="5339">MARSTPGTRRATNSTTCTAKSGFVFVPSTIYASTDIMIITTTRIIDKRV</sequence>
<evidence type="ECO:0000313" key="2">
    <source>
        <dbReference type="Proteomes" id="UP000008177"/>
    </source>
</evidence>
<gene>
    <name evidence="1" type="ORF">BofuT4_uP061570.1</name>
</gene>
<accession>G2XTX7</accession>
<dbReference type="AlphaFoldDB" id="G2XTX7"/>
<reference evidence="2" key="1">
    <citation type="journal article" date="2011" name="PLoS Genet.">
        <title>Genomic analysis of the necrotrophic fungal pathogens Sclerotinia sclerotiorum and Botrytis cinerea.</title>
        <authorList>
            <person name="Amselem J."/>
            <person name="Cuomo C.A."/>
            <person name="van Kan J.A."/>
            <person name="Viaud M."/>
            <person name="Benito E.P."/>
            <person name="Couloux A."/>
            <person name="Coutinho P.M."/>
            <person name="de Vries R.P."/>
            <person name="Dyer P.S."/>
            <person name="Fillinger S."/>
            <person name="Fournier E."/>
            <person name="Gout L."/>
            <person name="Hahn M."/>
            <person name="Kohn L."/>
            <person name="Lapalu N."/>
            <person name="Plummer K.M."/>
            <person name="Pradier J.M."/>
            <person name="Quevillon E."/>
            <person name="Sharon A."/>
            <person name="Simon A."/>
            <person name="ten Have A."/>
            <person name="Tudzynski B."/>
            <person name="Tudzynski P."/>
            <person name="Wincker P."/>
            <person name="Andrew M."/>
            <person name="Anthouard V."/>
            <person name="Beever R.E."/>
            <person name="Beffa R."/>
            <person name="Benoit I."/>
            <person name="Bouzid O."/>
            <person name="Brault B."/>
            <person name="Chen Z."/>
            <person name="Choquer M."/>
            <person name="Collemare J."/>
            <person name="Cotton P."/>
            <person name="Danchin E.G."/>
            <person name="Da Silva C."/>
            <person name="Gautier A."/>
            <person name="Giraud C."/>
            <person name="Giraud T."/>
            <person name="Gonzalez C."/>
            <person name="Grossetete S."/>
            <person name="Guldener U."/>
            <person name="Henrissat B."/>
            <person name="Howlett B.J."/>
            <person name="Kodira C."/>
            <person name="Kretschmer M."/>
            <person name="Lappartient A."/>
            <person name="Leroch M."/>
            <person name="Levis C."/>
            <person name="Mauceli E."/>
            <person name="Neuveglise C."/>
            <person name="Oeser B."/>
            <person name="Pearson M."/>
            <person name="Poulain J."/>
            <person name="Poussereau N."/>
            <person name="Quesneville H."/>
            <person name="Rascle C."/>
            <person name="Schumacher J."/>
            <person name="Segurens B."/>
            <person name="Sexton A."/>
            <person name="Silva E."/>
            <person name="Sirven C."/>
            <person name="Soanes D.M."/>
            <person name="Talbot N.J."/>
            <person name="Templeton M."/>
            <person name="Yandava C."/>
            <person name="Yarden O."/>
            <person name="Zeng Q."/>
            <person name="Rollins J.A."/>
            <person name="Lebrun M.H."/>
            <person name="Dickman M."/>
        </authorList>
    </citation>
    <scope>NUCLEOTIDE SEQUENCE [LARGE SCALE GENOMIC DNA]</scope>
    <source>
        <strain evidence="2">T4</strain>
    </source>
</reference>
<proteinExistence type="predicted"/>
<dbReference type="Proteomes" id="UP000008177">
    <property type="component" value="Unplaced contigs"/>
</dbReference>
<name>G2XTX7_BOTF4</name>
<evidence type="ECO:0000313" key="1">
    <source>
        <dbReference type="EMBL" id="CCD43947.1"/>
    </source>
</evidence>